<proteinExistence type="predicted"/>
<organism evidence="1 2">
    <name type="scientific">Roseateles aquatilis</name>
    <dbReference type="NCBI Taxonomy" id="431061"/>
    <lineage>
        <taxon>Bacteria</taxon>
        <taxon>Pseudomonadati</taxon>
        <taxon>Pseudomonadota</taxon>
        <taxon>Betaproteobacteria</taxon>
        <taxon>Burkholderiales</taxon>
        <taxon>Sphaerotilaceae</taxon>
        <taxon>Roseateles</taxon>
    </lineage>
</organism>
<evidence type="ECO:0008006" key="3">
    <source>
        <dbReference type="Google" id="ProtNLM"/>
    </source>
</evidence>
<comment type="caution">
    <text evidence="1">The sequence shown here is derived from an EMBL/GenBank/DDBJ whole genome shotgun (WGS) entry which is preliminary data.</text>
</comment>
<dbReference type="AlphaFoldDB" id="A0A246J504"/>
<dbReference type="Proteomes" id="UP000197468">
    <property type="component" value="Unassembled WGS sequence"/>
</dbReference>
<evidence type="ECO:0000313" key="2">
    <source>
        <dbReference type="Proteomes" id="UP000197468"/>
    </source>
</evidence>
<sequence>MPAKDGRLIGQENEVKVLRALHRFGWLRTRDLAALVWRPWETAPTNAPDLTPLVPSASHWRMAQRTLRRLVRDRLVLKANGPDGSVIYTLAEAGAARLRHIGIPASSGKDLVRRSSANQFRHRCIANEVAIAGIATGFRVSTEREVAQGRWPGGDAGIAEKKPDVLLQGNGQVWWIEVERSRKNQKDYANLLQWLTKIGRGTIHAAEAVAPGKGLSWGGIESPRIS</sequence>
<dbReference type="OrthoDB" id="8896989at2"/>
<reference evidence="1 2" key="1">
    <citation type="journal article" date="2008" name="Int. J. Syst. Evol. Microbiol.">
        <title>Description of Roseateles aquatilis sp. nov. and Roseateles terrae sp. nov., in the class Betaproteobacteria, and emended description of the genus Roseateles.</title>
        <authorList>
            <person name="Gomila M."/>
            <person name="Bowien B."/>
            <person name="Falsen E."/>
            <person name="Moore E.R."/>
            <person name="Lalucat J."/>
        </authorList>
    </citation>
    <scope>NUCLEOTIDE SEQUENCE [LARGE SCALE GENOMIC DNA]</scope>
    <source>
        <strain evidence="1 2">CCUG 48205</strain>
    </source>
</reference>
<evidence type="ECO:0000313" key="1">
    <source>
        <dbReference type="EMBL" id="OWQ87680.1"/>
    </source>
</evidence>
<protein>
    <recommendedName>
        <fullName evidence="3">Replication-relaxation</fullName>
    </recommendedName>
</protein>
<dbReference type="EMBL" id="NIOF01000008">
    <property type="protein sequence ID" value="OWQ87680.1"/>
    <property type="molecule type" value="Genomic_DNA"/>
</dbReference>
<accession>A0A246J504</accession>
<keyword evidence="2" id="KW-1185">Reference proteome</keyword>
<gene>
    <name evidence="1" type="ORF">CDN99_17420</name>
</gene>
<name>A0A246J504_9BURK</name>
<dbReference type="RefSeq" id="WP_088386168.1">
    <property type="nucleotide sequence ID" value="NZ_NIOF01000008.1"/>
</dbReference>